<reference evidence="10" key="1">
    <citation type="journal article" date="2020" name="Stud. Mycol.">
        <title>101 Dothideomycetes genomes: a test case for predicting lifestyles and emergence of pathogens.</title>
        <authorList>
            <person name="Haridas S."/>
            <person name="Albert R."/>
            <person name="Binder M."/>
            <person name="Bloem J."/>
            <person name="Labutti K."/>
            <person name="Salamov A."/>
            <person name="Andreopoulos B."/>
            <person name="Baker S."/>
            <person name="Barry K."/>
            <person name="Bills G."/>
            <person name="Bluhm B."/>
            <person name="Cannon C."/>
            <person name="Castanera R."/>
            <person name="Culley D."/>
            <person name="Daum C."/>
            <person name="Ezra D."/>
            <person name="Gonzalez J."/>
            <person name="Henrissat B."/>
            <person name="Kuo A."/>
            <person name="Liang C."/>
            <person name="Lipzen A."/>
            <person name="Lutzoni F."/>
            <person name="Magnuson J."/>
            <person name="Mondo S."/>
            <person name="Nolan M."/>
            <person name="Ohm R."/>
            <person name="Pangilinan J."/>
            <person name="Park H.-J."/>
            <person name="Ramirez L."/>
            <person name="Alfaro M."/>
            <person name="Sun H."/>
            <person name="Tritt A."/>
            <person name="Yoshinaga Y."/>
            <person name="Zwiers L.-H."/>
            <person name="Turgeon B."/>
            <person name="Goodwin S."/>
            <person name="Spatafora J."/>
            <person name="Crous P."/>
            <person name="Grigoriev I."/>
        </authorList>
    </citation>
    <scope>NUCLEOTIDE SEQUENCE</scope>
    <source>
        <strain evidence="10">CBS 119925</strain>
    </source>
</reference>
<sequence>QKRKKSRKKRKSRTEVSSSSESDSDVSTRPQTKPKPSASAQETNLKAADVTEEFTSMYVRKVAEELAEDLDKVRQANDFTSRSVPMLVHALKLGVSCFTPEERARMV</sequence>
<evidence type="ECO:0000256" key="7">
    <source>
        <dbReference type="ARBA" id="ARBA00023274"/>
    </source>
</evidence>
<evidence type="ECO:0000313" key="11">
    <source>
        <dbReference type="Proteomes" id="UP000799440"/>
    </source>
</evidence>
<evidence type="ECO:0000256" key="6">
    <source>
        <dbReference type="ARBA" id="ARBA00023242"/>
    </source>
</evidence>
<evidence type="ECO:0000256" key="3">
    <source>
        <dbReference type="ARBA" id="ARBA00006256"/>
    </source>
</evidence>
<evidence type="ECO:0000256" key="4">
    <source>
        <dbReference type="ARBA" id="ARBA00015339"/>
    </source>
</evidence>
<keyword evidence="11" id="KW-1185">Reference proteome</keyword>
<gene>
    <name evidence="10" type="ORF">M011DRAFT_373282</name>
</gene>
<keyword evidence="6" id="KW-0539">Nucleus</keyword>
<proteinExistence type="inferred from homology"/>
<dbReference type="GO" id="GO:0030687">
    <property type="term" value="C:preribosome, large subunit precursor"/>
    <property type="evidence" value="ECO:0007669"/>
    <property type="project" value="TreeGrafter"/>
</dbReference>
<comment type="function">
    <text evidence="1">Required for efficient biogenesis of the 60S ribosomal subunit.</text>
</comment>
<dbReference type="AlphaFoldDB" id="A0A6A6VNL8"/>
<comment type="similarity">
    <text evidence="3">Belongs to the RSA3 family.</text>
</comment>
<keyword evidence="7" id="KW-0687">Ribonucleoprotein</keyword>
<feature type="non-terminal residue" evidence="10">
    <location>
        <position position="1"/>
    </location>
</feature>
<evidence type="ECO:0000259" key="9">
    <source>
        <dbReference type="Pfam" id="PF14615"/>
    </source>
</evidence>
<protein>
    <recommendedName>
        <fullName evidence="4">Ribosome assembly protein 3</fullName>
    </recommendedName>
</protein>
<feature type="domain" description="Ribosome-assembly protein 3 C-terminal" evidence="9">
    <location>
        <begin position="54"/>
        <end position="99"/>
    </location>
</feature>
<feature type="compositionally biased region" description="Basic residues" evidence="8">
    <location>
        <begin position="1"/>
        <end position="12"/>
    </location>
</feature>
<evidence type="ECO:0000256" key="5">
    <source>
        <dbReference type="ARBA" id="ARBA00022517"/>
    </source>
</evidence>
<keyword evidence="5" id="KW-0690">Ribosome biogenesis</keyword>
<evidence type="ECO:0000256" key="8">
    <source>
        <dbReference type="SAM" id="MobiDB-lite"/>
    </source>
</evidence>
<dbReference type="GO" id="GO:0000027">
    <property type="term" value="P:ribosomal large subunit assembly"/>
    <property type="evidence" value="ECO:0007669"/>
    <property type="project" value="TreeGrafter"/>
</dbReference>
<evidence type="ECO:0000256" key="2">
    <source>
        <dbReference type="ARBA" id="ARBA00004604"/>
    </source>
</evidence>
<dbReference type="PANTHER" id="PTHR28127">
    <property type="entry name" value="RIBOSOME ASSEMBLY PROTEIN 3"/>
    <property type="match status" value="1"/>
</dbReference>
<dbReference type="Pfam" id="PF14615">
    <property type="entry name" value="Rsa3"/>
    <property type="match status" value="1"/>
</dbReference>
<name>A0A6A6VNL8_9PLEO</name>
<evidence type="ECO:0000256" key="1">
    <source>
        <dbReference type="ARBA" id="ARBA00003035"/>
    </source>
</evidence>
<feature type="non-terminal residue" evidence="10">
    <location>
        <position position="107"/>
    </location>
</feature>
<dbReference type="InterPro" id="IPR051898">
    <property type="entry name" value="Ribosome_Assembly_3"/>
</dbReference>
<dbReference type="InterPro" id="IPR028217">
    <property type="entry name" value="Rsa3_C"/>
</dbReference>
<dbReference type="Proteomes" id="UP000799440">
    <property type="component" value="Unassembled WGS sequence"/>
</dbReference>
<accession>A0A6A6VNL8</accession>
<feature type="compositionally biased region" description="Low complexity" evidence="8">
    <location>
        <begin position="15"/>
        <end position="29"/>
    </location>
</feature>
<dbReference type="PANTHER" id="PTHR28127:SF1">
    <property type="entry name" value="RIBOSOME ASSEMBLY PROTEIN 3"/>
    <property type="match status" value="1"/>
</dbReference>
<dbReference type="OrthoDB" id="69550at2759"/>
<evidence type="ECO:0000313" key="10">
    <source>
        <dbReference type="EMBL" id="KAF2752212.1"/>
    </source>
</evidence>
<dbReference type="GO" id="GO:0005730">
    <property type="term" value="C:nucleolus"/>
    <property type="evidence" value="ECO:0007669"/>
    <property type="project" value="UniProtKB-SubCell"/>
</dbReference>
<comment type="subcellular location">
    <subcellularLocation>
        <location evidence="2">Nucleus</location>
        <location evidence="2">Nucleolus</location>
    </subcellularLocation>
</comment>
<dbReference type="EMBL" id="MU006561">
    <property type="protein sequence ID" value="KAF2752212.1"/>
    <property type="molecule type" value="Genomic_DNA"/>
</dbReference>
<feature type="region of interest" description="Disordered" evidence="8">
    <location>
        <begin position="1"/>
        <end position="45"/>
    </location>
</feature>
<organism evidence="10 11">
    <name type="scientific">Sporormia fimetaria CBS 119925</name>
    <dbReference type="NCBI Taxonomy" id="1340428"/>
    <lineage>
        <taxon>Eukaryota</taxon>
        <taxon>Fungi</taxon>
        <taxon>Dikarya</taxon>
        <taxon>Ascomycota</taxon>
        <taxon>Pezizomycotina</taxon>
        <taxon>Dothideomycetes</taxon>
        <taxon>Pleosporomycetidae</taxon>
        <taxon>Pleosporales</taxon>
        <taxon>Sporormiaceae</taxon>
        <taxon>Sporormia</taxon>
    </lineage>
</organism>